<dbReference type="PANTHER" id="PTHR43757">
    <property type="entry name" value="AMINOMETHYLTRANSFERASE"/>
    <property type="match status" value="1"/>
</dbReference>
<proteinExistence type="predicted"/>
<keyword evidence="4" id="KW-1185">Reference proteome</keyword>
<evidence type="ECO:0000313" key="3">
    <source>
        <dbReference type="EMBL" id="MBB3954366.1"/>
    </source>
</evidence>
<feature type="domain" description="GCVT N-terminal" evidence="2">
    <location>
        <begin position="27"/>
        <end position="252"/>
    </location>
</feature>
<sequence length="442" mass="49190">MKPKSLQQAIDDAGSPMGVVWKPDAKAWSVPVIAPEYAGWRAEQAAWRDGVALSDLSHHMWDLWIEGPGALRLLKDYSANNYENFVVGQAKQFVPVTARGNLITDGILMRDGEERFNLSGVPASQSWIRYQGEKGGYDVAMKVDPDSGLRKEGDPLIFRFQIQGPLAMALSEKLFGGPLPSTKFFHSTPVELGGAHFRAFRHGMAGMPGYEFIGDWKDAAAVKEAILQAGEEFGLHHVGGKAYYTNGIESGWIPTPTPGVFTDPELRDYREWLSVFSYEGQKPLHGSFYSDNIEDYYVSPFELGYGKSISFTHDYLGREALEKAKGEHRRRKVTFVFDEADLARVFGQPDYLNTYGRYRVEKDGKMVGMSFQTGLIGPLNTILSLGLVDKEYAAPGTQLEFVWGEHPGPGHDAGGDFGFQRLKVTVAPSPYNDHARGDYRRD</sequence>
<name>A0A7W6CJY1_9SPHN</name>
<gene>
    <name evidence="3" type="ORF">GGR38_001293</name>
</gene>
<dbReference type="AlphaFoldDB" id="A0A7W6CJY1"/>
<dbReference type="InterPro" id="IPR027266">
    <property type="entry name" value="TrmE/GcvT-like"/>
</dbReference>
<evidence type="ECO:0000256" key="1">
    <source>
        <dbReference type="PIRSR" id="PIRSR006487-1"/>
    </source>
</evidence>
<dbReference type="PIRSF" id="PIRSF006487">
    <property type="entry name" value="GcvT"/>
    <property type="match status" value="1"/>
</dbReference>
<dbReference type="Pfam" id="PF01571">
    <property type="entry name" value="GCV_T"/>
    <property type="match status" value="1"/>
</dbReference>
<feature type="binding site" evidence="1">
    <location>
        <position position="211"/>
    </location>
    <ligand>
        <name>substrate</name>
    </ligand>
</feature>
<dbReference type="SUPFAM" id="SSF103025">
    <property type="entry name" value="Folate-binding domain"/>
    <property type="match status" value="1"/>
</dbReference>
<dbReference type="Gene3D" id="3.30.1360.120">
    <property type="entry name" value="Probable tRNA modification gtpase trme, domain 1"/>
    <property type="match status" value="1"/>
</dbReference>
<organism evidence="3 4">
    <name type="scientific">Novosphingobium sediminicola</name>
    <dbReference type="NCBI Taxonomy" id="563162"/>
    <lineage>
        <taxon>Bacteria</taxon>
        <taxon>Pseudomonadati</taxon>
        <taxon>Pseudomonadota</taxon>
        <taxon>Alphaproteobacteria</taxon>
        <taxon>Sphingomonadales</taxon>
        <taxon>Sphingomonadaceae</taxon>
        <taxon>Novosphingobium</taxon>
    </lineage>
</organism>
<dbReference type="GO" id="GO:0008168">
    <property type="term" value="F:methyltransferase activity"/>
    <property type="evidence" value="ECO:0007669"/>
    <property type="project" value="UniProtKB-KW"/>
</dbReference>
<dbReference type="GO" id="GO:0032259">
    <property type="term" value="P:methylation"/>
    <property type="evidence" value="ECO:0007669"/>
    <property type="project" value="UniProtKB-KW"/>
</dbReference>
<accession>A0A7W6CJY1</accession>
<evidence type="ECO:0000313" key="4">
    <source>
        <dbReference type="Proteomes" id="UP000548867"/>
    </source>
</evidence>
<dbReference type="EMBL" id="JACIDX010000004">
    <property type="protein sequence ID" value="MBB3954366.1"/>
    <property type="molecule type" value="Genomic_DNA"/>
</dbReference>
<dbReference type="Proteomes" id="UP000548867">
    <property type="component" value="Unassembled WGS sequence"/>
</dbReference>
<comment type="caution">
    <text evidence="3">The sequence shown here is derived from an EMBL/GenBank/DDBJ whole genome shotgun (WGS) entry which is preliminary data.</text>
</comment>
<dbReference type="InterPro" id="IPR028896">
    <property type="entry name" value="GcvT/YgfZ/DmdA"/>
</dbReference>
<protein>
    <submittedName>
        <fullName evidence="3">Vanillate/3-O-methylgallate O-demethylase</fullName>
    </submittedName>
</protein>
<keyword evidence="3" id="KW-0808">Transferase</keyword>
<dbReference type="InterPro" id="IPR006222">
    <property type="entry name" value="GCVT_N"/>
</dbReference>
<dbReference type="RefSeq" id="WP_183623805.1">
    <property type="nucleotide sequence ID" value="NZ_JACIDX010000004.1"/>
</dbReference>
<evidence type="ECO:0000259" key="2">
    <source>
        <dbReference type="Pfam" id="PF01571"/>
    </source>
</evidence>
<dbReference type="PANTHER" id="PTHR43757:SF2">
    <property type="entry name" value="AMINOMETHYLTRANSFERASE, MITOCHONDRIAL"/>
    <property type="match status" value="1"/>
</dbReference>
<reference evidence="3 4" key="1">
    <citation type="submission" date="2020-08" db="EMBL/GenBank/DDBJ databases">
        <title>Genomic Encyclopedia of Type Strains, Phase IV (KMG-IV): sequencing the most valuable type-strain genomes for metagenomic binning, comparative biology and taxonomic classification.</title>
        <authorList>
            <person name="Goeker M."/>
        </authorList>
    </citation>
    <scope>NUCLEOTIDE SEQUENCE [LARGE SCALE GENOMIC DNA]</scope>
    <source>
        <strain evidence="3 4">DSM 27057</strain>
    </source>
</reference>
<keyword evidence="3" id="KW-0489">Methyltransferase</keyword>